<dbReference type="Proteomes" id="UP000789706">
    <property type="component" value="Unassembled WGS sequence"/>
</dbReference>
<accession>A0A9N8VAF3</accession>
<dbReference type="GO" id="GO:0097038">
    <property type="term" value="C:perinuclear endoplasmic reticulum"/>
    <property type="evidence" value="ECO:0007669"/>
    <property type="project" value="TreeGrafter"/>
</dbReference>
<sequence length="285" mass="33015">MEETVKDDELPLILNFYEKLLIYSAPLFSLVEAIATALVILISRYSVRKLLDENNTITVRMDILTATLIGSIITLSLVLTYKSIIIDNNGMITDGALLFAYTIYCIYMLSFNWNQNKNNNIRKEDSIAVLMDKENNMSPSPLIIFRNFSDLSSSLVESLLNINSKVIIKWIFDFVGNIRSIIAIQKALSLQVFISLVYRITVVSITFYKLNKSAEIRNREEEEEKSLRILNFITSLTTPMIIAVYTHLLLCHYDYLDTENPFWRWTCIIICWGVYFQYLKEADDF</sequence>
<feature type="transmembrane region" description="Helical" evidence="1">
    <location>
        <begin position="63"/>
        <end position="84"/>
    </location>
</feature>
<organism evidence="2 3">
    <name type="scientific">Diversispora eburnea</name>
    <dbReference type="NCBI Taxonomy" id="1213867"/>
    <lineage>
        <taxon>Eukaryota</taxon>
        <taxon>Fungi</taxon>
        <taxon>Fungi incertae sedis</taxon>
        <taxon>Mucoromycota</taxon>
        <taxon>Glomeromycotina</taxon>
        <taxon>Glomeromycetes</taxon>
        <taxon>Diversisporales</taxon>
        <taxon>Diversisporaceae</taxon>
        <taxon>Diversispora</taxon>
    </lineage>
</organism>
<keyword evidence="1" id="KW-1133">Transmembrane helix</keyword>
<feature type="transmembrane region" description="Helical" evidence="1">
    <location>
        <begin position="262"/>
        <end position="279"/>
    </location>
</feature>
<feature type="transmembrane region" description="Helical" evidence="1">
    <location>
        <begin position="229"/>
        <end position="250"/>
    </location>
</feature>
<protein>
    <submittedName>
        <fullName evidence="2">9800_t:CDS:1</fullName>
    </submittedName>
</protein>
<feature type="transmembrane region" description="Helical" evidence="1">
    <location>
        <begin position="96"/>
        <end position="113"/>
    </location>
</feature>
<keyword evidence="3" id="KW-1185">Reference proteome</keyword>
<feature type="transmembrane region" description="Helical" evidence="1">
    <location>
        <begin position="20"/>
        <end position="42"/>
    </location>
</feature>
<keyword evidence="1" id="KW-0812">Transmembrane</keyword>
<dbReference type="PANTHER" id="PTHR31726:SF2">
    <property type="entry name" value="PROTEIN ICE2"/>
    <property type="match status" value="1"/>
</dbReference>
<keyword evidence="1" id="KW-0472">Membrane</keyword>
<dbReference type="InterPro" id="IPR013635">
    <property type="entry name" value="Ice2"/>
</dbReference>
<evidence type="ECO:0000313" key="3">
    <source>
        <dbReference type="Proteomes" id="UP000789706"/>
    </source>
</evidence>
<dbReference type="GO" id="GO:0048309">
    <property type="term" value="P:endoplasmic reticulum inheritance"/>
    <property type="evidence" value="ECO:0007669"/>
    <property type="project" value="TreeGrafter"/>
</dbReference>
<evidence type="ECO:0000256" key="1">
    <source>
        <dbReference type="SAM" id="Phobius"/>
    </source>
</evidence>
<comment type="caution">
    <text evidence="2">The sequence shown here is derived from an EMBL/GenBank/DDBJ whole genome shotgun (WGS) entry which is preliminary data.</text>
</comment>
<evidence type="ECO:0000313" key="2">
    <source>
        <dbReference type="EMBL" id="CAG8448844.1"/>
    </source>
</evidence>
<dbReference type="PANTHER" id="PTHR31726">
    <property type="entry name" value="PROTEIN ICE2"/>
    <property type="match status" value="1"/>
</dbReference>
<gene>
    <name evidence="2" type="ORF">DEBURN_LOCUS1987</name>
</gene>
<dbReference type="EMBL" id="CAJVPK010000101">
    <property type="protein sequence ID" value="CAG8448844.1"/>
    <property type="molecule type" value="Genomic_DNA"/>
</dbReference>
<dbReference type="GO" id="GO:0000921">
    <property type="term" value="P:septin ring assembly"/>
    <property type="evidence" value="ECO:0007669"/>
    <property type="project" value="TreeGrafter"/>
</dbReference>
<reference evidence="2" key="1">
    <citation type="submission" date="2021-06" db="EMBL/GenBank/DDBJ databases">
        <authorList>
            <person name="Kallberg Y."/>
            <person name="Tangrot J."/>
            <person name="Rosling A."/>
        </authorList>
    </citation>
    <scope>NUCLEOTIDE SEQUENCE</scope>
    <source>
        <strain evidence="2">AZ414A</strain>
    </source>
</reference>
<proteinExistence type="predicted"/>
<dbReference type="AlphaFoldDB" id="A0A9N8VAF3"/>
<dbReference type="GO" id="GO:0032541">
    <property type="term" value="C:cortical endoplasmic reticulum"/>
    <property type="evidence" value="ECO:0007669"/>
    <property type="project" value="TreeGrafter"/>
</dbReference>
<dbReference type="GO" id="GO:0005789">
    <property type="term" value="C:endoplasmic reticulum membrane"/>
    <property type="evidence" value="ECO:0007669"/>
    <property type="project" value="TreeGrafter"/>
</dbReference>
<name>A0A9N8VAF3_9GLOM</name>
<dbReference type="OrthoDB" id="5577218at2759"/>
<dbReference type="Pfam" id="PF08426">
    <property type="entry name" value="ICE2"/>
    <property type="match status" value="1"/>
</dbReference>